<name>A0ABU9VGC8_9BACI</name>
<dbReference type="CDD" id="cd02883">
    <property type="entry name" value="NUDIX_Hydrolase"/>
    <property type="match status" value="1"/>
</dbReference>
<sequence>MIFTLTSAALIYNDDGHILLKKDPNRGWELPGGHINENESLKKAAIREVKEETGFDVNIHSFSGISFEQSKAVFNYFWTGKIIGGKPILNSESLEISFFSYQQALSIMTSTDFKYELILCVKVPEFFITLN</sequence>
<dbReference type="PROSITE" id="PS51462">
    <property type="entry name" value="NUDIX"/>
    <property type="match status" value="1"/>
</dbReference>
<dbReference type="Gene3D" id="3.90.79.10">
    <property type="entry name" value="Nucleoside Triphosphate Pyrophosphohydrolase"/>
    <property type="match status" value="1"/>
</dbReference>
<dbReference type="Pfam" id="PF00293">
    <property type="entry name" value="NUDIX"/>
    <property type="match status" value="1"/>
</dbReference>
<comment type="caution">
    <text evidence="5">The sequence shown here is derived from an EMBL/GenBank/DDBJ whole genome shotgun (WGS) entry which is preliminary data.</text>
</comment>
<gene>
    <name evidence="5" type="ORF">MKY91_07380</name>
</gene>
<keyword evidence="6" id="KW-1185">Reference proteome</keyword>
<dbReference type="InterPro" id="IPR020476">
    <property type="entry name" value="Nudix_hydrolase"/>
</dbReference>
<dbReference type="InterPro" id="IPR020084">
    <property type="entry name" value="NUDIX_hydrolase_CS"/>
</dbReference>
<protein>
    <submittedName>
        <fullName evidence="5">NUDIX hydrolase</fullName>
        <ecNumber evidence="5">3.6.-.-</ecNumber>
    </submittedName>
</protein>
<dbReference type="EC" id="3.6.-.-" evidence="5"/>
<reference evidence="5 6" key="1">
    <citation type="submission" date="2024-03" db="EMBL/GenBank/DDBJ databases">
        <title>Bacilli Hybrid Assemblies.</title>
        <authorList>
            <person name="Kovac J."/>
        </authorList>
    </citation>
    <scope>NUCLEOTIDE SEQUENCE [LARGE SCALE GENOMIC DNA]</scope>
    <source>
        <strain evidence="5 6">FSL R7-0666</strain>
    </source>
</reference>
<evidence type="ECO:0000256" key="2">
    <source>
        <dbReference type="ARBA" id="ARBA00022801"/>
    </source>
</evidence>
<dbReference type="Proteomes" id="UP001418796">
    <property type="component" value="Unassembled WGS sequence"/>
</dbReference>
<evidence type="ECO:0000313" key="6">
    <source>
        <dbReference type="Proteomes" id="UP001418796"/>
    </source>
</evidence>
<evidence type="ECO:0000259" key="4">
    <source>
        <dbReference type="PROSITE" id="PS51462"/>
    </source>
</evidence>
<accession>A0ABU9VGC8</accession>
<dbReference type="PANTHER" id="PTHR43736:SF1">
    <property type="entry name" value="DIHYDRONEOPTERIN TRIPHOSPHATE DIPHOSPHATASE"/>
    <property type="match status" value="1"/>
</dbReference>
<dbReference type="GO" id="GO:0016787">
    <property type="term" value="F:hydrolase activity"/>
    <property type="evidence" value="ECO:0007669"/>
    <property type="project" value="UniProtKB-KW"/>
</dbReference>
<dbReference type="SUPFAM" id="SSF55811">
    <property type="entry name" value="Nudix"/>
    <property type="match status" value="1"/>
</dbReference>
<evidence type="ECO:0000256" key="3">
    <source>
        <dbReference type="RuleBase" id="RU003476"/>
    </source>
</evidence>
<proteinExistence type="inferred from homology"/>
<comment type="similarity">
    <text evidence="1 3">Belongs to the Nudix hydrolase family.</text>
</comment>
<feature type="domain" description="Nudix hydrolase" evidence="4">
    <location>
        <begin position="2"/>
        <end position="121"/>
    </location>
</feature>
<dbReference type="InterPro" id="IPR015797">
    <property type="entry name" value="NUDIX_hydrolase-like_dom_sf"/>
</dbReference>
<dbReference type="PANTHER" id="PTHR43736">
    <property type="entry name" value="ADP-RIBOSE PYROPHOSPHATASE"/>
    <property type="match status" value="1"/>
</dbReference>
<dbReference type="PRINTS" id="PR00502">
    <property type="entry name" value="NUDIXFAMILY"/>
</dbReference>
<dbReference type="InterPro" id="IPR000086">
    <property type="entry name" value="NUDIX_hydrolase_dom"/>
</dbReference>
<organism evidence="5 6">
    <name type="scientific">Alkalicoccobacillus gibsonii</name>
    <dbReference type="NCBI Taxonomy" id="79881"/>
    <lineage>
        <taxon>Bacteria</taxon>
        <taxon>Bacillati</taxon>
        <taxon>Bacillota</taxon>
        <taxon>Bacilli</taxon>
        <taxon>Bacillales</taxon>
        <taxon>Bacillaceae</taxon>
        <taxon>Alkalicoccobacillus</taxon>
    </lineage>
</organism>
<dbReference type="PROSITE" id="PS00893">
    <property type="entry name" value="NUDIX_BOX"/>
    <property type="match status" value="1"/>
</dbReference>
<evidence type="ECO:0000313" key="5">
    <source>
        <dbReference type="EMBL" id="MEN0642964.1"/>
    </source>
</evidence>
<dbReference type="EMBL" id="JBCITK010000001">
    <property type="protein sequence ID" value="MEN0642964.1"/>
    <property type="molecule type" value="Genomic_DNA"/>
</dbReference>
<evidence type="ECO:0000256" key="1">
    <source>
        <dbReference type="ARBA" id="ARBA00005582"/>
    </source>
</evidence>
<keyword evidence="2 3" id="KW-0378">Hydrolase</keyword>
<dbReference type="RefSeq" id="WP_343129979.1">
    <property type="nucleotide sequence ID" value="NZ_JBCITK010000001.1"/>
</dbReference>